<gene>
    <name evidence="6" type="ORF">ET464_09605</name>
</gene>
<keyword evidence="3 4" id="KW-0808">Transferase</keyword>
<protein>
    <recommendedName>
        <fullName evidence="4">Aminotransferase</fullName>
        <ecNumber evidence="4">2.6.1.-</ecNumber>
    </recommendedName>
</protein>
<evidence type="ECO:0000313" key="7">
    <source>
        <dbReference type="Proteomes" id="UP000293568"/>
    </source>
</evidence>
<dbReference type="InterPro" id="IPR004838">
    <property type="entry name" value="NHTrfase_class1_PyrdxlP-BS"/>
</dbReference>
<comment type="similarity">
    <text evidence="4">Belongs to the class-I pyridoxal-phosphate-dependent aminotransferase family.</text>
</comment>
<proteinExistence type="inferred from homology"/>
<dbReference type="CDD" id="cd00609">
    <property type="entry name" value="AAT_like"/>
    <property type="match status" value="1"/>
</dbReference>
<reference evidence="6 7" key="1">
    <citation type="submission" date="2019-01" db="EMBL/GenBank/DDBJ databases">
        <title>Genome sequencing of strain FW100M-2.</title>
        <authorList>
            <person name="Heo J."/>
            <person name="Kim S.-J."/>
            <person name="Kim J.-S."/>
            <person name="Hong S.-B."/>
            <person name="Kwon S.-W."/>
        </authorList>
    </citation>
    <scope>NUCLEOTIDE SEQUENCE [LARGE SCALE GENOMIC DNA]</scope>
    <source>
        <strain evidence="6 7">FW100M-2</strain>
    </source>
</reference>
<dbReference type="OrthoDB" id="9813612at2"/>
<keyword evidence="7" id="KW-1185">Reference proteome</keyword>
<dbReference type="Pfam" id="PF00155">
    <property type="entry name" value="Aminotran_1_2"/>
    <property type="match status" value="1"/>
</dbReference>
<sequence>MVAARKWRADRLGQLGSPIFAELAEWKRAAAFAGSDVIDLGIGSPDRPPTPAVRQALSEAALQAGAYRYPGSHGTEAFRVKAAEWMAYRFGVSLDPDAELVTLMGSQDGLAHLAMALCNPGDTALLPDPGYPIYAGSLALAGVEPVLMPLRAENGYLPDLDGICDDVWERAAFIVLNYPNNPLSAVADLDFYERVLHKAKQHQVLIVHDLAYSEMAFDGFEPPSLLAIPGAIDYAVEFHSLSKSFNMAGCRIGFLGGNRDAVGALRELKGHIDYGVFLPVQEAGIAALDEAMSGTLPKAGELYEQRRNRLIGALRQEGWSMALPNATMFAWAALPELAADGGGAWTSRRFAQELLQQAGVAVVPGEAFGREGEGFVRIALVEEEARLLEAAQRIGAFIRSRR</sequence>
<feature type="domain" description="Aminotransferase class I/classII large" evidence="5">
    <location>
        <begin position="36"/>
        <end position="394"/>
    </location>
</feature>
<dbReference type="PROSITE" id="PS00105">
    <property type="entry name" value="AA_TRANSFER_CLASS_1"/>
    <property type="match status" value="1"/>
</dbReference>
<dbReference type="PANTHER" id="PTHR42832:SF2">
    <property type="entry name" value="ASPARTATE TRANSAMINASE"/>
    <property type="match status" value="1"/>
</dbReference>
<dbReference type="RefSeq" id="WP_129440382.1">
    <property type="nucleotide sequence ID" value="NZ_CP035492.1"/>
</dbReference>
<dbReference type="EC" id="2.6.1.-" evidence="4"/>
<comment type="cofactor">
    <cofactor evidence="1 4">
        <name>pyridoxal 5'-phosphate</name>
        <dbReference type="ChEBI" id="CHEBI:597326"/>
    </cofactor>
</comment>
<accession>A0A4P6EUH8</accession>
<dbReference type="Proteomes" id="UP000293568">
    <property type="component" value="Chromosome"/>
</dbReference>
<evidence type="ECO:0000259" key="5">
    <source>
        <dbReference type="Pfam" id="PF00155"/>
    </source>
</evidence>
<evidence type="ECO:0000256" key="3">
    <source>
        <dbReference type="ARBA" id="ARBA00022679"/>
    </source>
</evidence>
<dbReference type="GO" id="GO:0008483">
    <property type="term" value="F:transaminase activity"/>
    <property type="evidence" value="ECO:0007669"/>
    <property type="project" value="UniProtKB-KW"/>
</dbReference>
<dbReference type="Gene3D" id="3.90.1150.10">
    <property type="entry name" value="Aspartate Aminotransferase, domain 1"/>
    <property type="match status" value="1"/>
</dbReference>
<dbReference type="Gene3D" id="3.40.640.10">
    <property type="entry name" value="Type I PLP-dependent aspartate aminotransferase-like (Major domain)"/>
    <property type="match status" value="1"/>
</dbReference>
<name>A0A4P6EUH8_9BACL</name>
<dbReference type="InterPro" id="IPR015421">
    <property type="entry name" value="PyrdxlP-dep_Trfase_major"/>
</dbReference>
<evidence type="ECO:0000256" key="2">
    <source>
        <dbReference type="ARBA" id="ARBA00022576"/>
    </source>
</evidence>
<dbReference type="AlphaFoldDB" id="A0A4P6EUH8"/>
<keyword evidence="2 4" id="KW-0032">Aminotransferase</keyword>
<evidence type="ECO:0000313" key="6">
    <source>
        <dbReference type="EMBL" id="QAY66622.1"/>
    </source>
</evidence>
<evidence type="ECO:0000256" key="4">
    <source>
        <dbReference type="RuleBase" id="RU000481"/>
    </source>
</evidence>
<dbReference type="InterPro" id="IPR004839">
    <property type="entry name" value="Aminotransferase_I/II_large"/>
</dbReference>
<dbReference type="PANTHER" id="PTHR42832">
    <property type="entry name" value="AMINO ACID AMINOTRANSFERASE"/>
    <property type="match status" value="1"/>
</dbReference>
<dbReference type="InterPro" id="IPR015422">
    <property type="entry name" value="PyrdxlP-dep_Trfase_small"/>
</dbReference>
<organism evidence="6 7">
    <name type="scientific">Paenibacillus protaetiae</name>
    <dbReference type="NCBI Taxonomy" id="2509456"/>
    <lineage>
        <taxon>Bacteria</taxon>
        <taxon>Bacillati</taxon>
        <taxon>Bacillota</taxon>
        <taxon>Bacilli</taxon>
        <taxon>Bacillales</taxon>
        <taxon>Paenibacillaceae</taxon>
        <taxon>Paenibacillus</taxon>
    </lineage>
</organism>
<dbReference type="EMBL" id="CP035492">
    <property type="protein sequence ID" value="QAY66622.1"/>
    <property type="molecule type" value="Genomic_DNA"/>
</dbReference>
<dbReference type="InterPro" id="IPR050881">
    <property type="entry name" value="LL-DAP_aminotransferase"/>
</dbReference>
<dbReference type="GO" id="GO:0030170">
    <property type="term" value="F:pyridoxal phosphate binding"/>
    <property type="evidence" value="ECO:0007669"/>
    <property type="project" value="InterPro"/>
</dbReference>
<evidence type="ECO:0000256" key="1">
    <source>
        <dbReference type="ARBA" id="ARBA00001933"/>
    </source>
</evidence>
<dbReference type="InterPro" id="IPR015424">
    <property type="entry name" value="PyrdxlP-dep_Trfase"/>
</dbReference>
<dbReference type="SUPFAM" id="SSF53383">
    <property type="entry name" value="PLP-dependent transferases"/>
    <property type="match status" value="1"/>
</dbReference>
<dbReference type="KEGG" id="pprt:ET464_09605"/>